<protein>
    <submittedName>
        <fullName evidence="1">Uncharacterized protein</fullName>
    </submittedName>
</protein>
<accession>A0ACB8AXZ4</accession>
<proteinExistence type="predicted"/>
<dbReference type="Proteomes" id="UP000790709">
    <property type="component" value="Unassembled WGS sequence"/>
</dbReference>
<comment type="caution">
    <text evidence="1">The sequence shown here is derived from an EMBL/GenBank/DDBJ whole genome shotgun (WGS) entry which is preliminary data.</text>
</comment>
<feature type="non-terminal residue" evidence="1">
    <location>
        <position position="1"/>
    </location>
</feature>
<gene>
    <name evidence="1" type="ORF">BV22DRAFT_1025128</name>
</gene>
<name>A0ACB8AXZ4_9AGAM</name>
<reference evidence="1" key="1">
    <citation type="journal article" date="2021" name="New Phytol.">
        <title>Evolutionary innovations through gain and loss of genes in the ectomycorrhizal Boletales.</title>
        <authorList>
            <person name="Wu G."/>
            <person name="Miyauchi S."/>
            <person name="Morin E."/>
            <person name="Kuo A."/>
            <person name="Drula E."/>
            <person name="Varga T."/>
            <person name="Kohler A."/>
            <person name="Feng B."/>
            <person name="Cao Y."/>
            <person name="Lipzen A."/>
            <person name="Daum C."/>
            <person name="Hundley H."/>
            <person name="Pangilinan J."/>
            <person name="Johnson J."/>
            <person name="Barry K."/>
            <person name="LaButti K."/>
            <person name="Ng V."/>
            <person name="Ahrendt S."/>
            <person name="Min B."/>
            <person name="Choi I.G."/>
            <person name="Park H."/>
            <person name="Plett J.M."/>
            <person name="Magnuson J."/>
            <person name="Spatafora J.W."/>
            <person name="Nagy L.G."/>
            <person name="Henrissat B."/>
            <person name="Grigoriev I.V."/>
            <person name="Yang Z.L."/>
            <person name="Xu J."/>
            <person name="Martin F.M."/>
        </authorList>
    </citation>
    <scope>NUCLEOTIDE SEQUENCE</scope>
    <source>
        <strain evidence="1">KUC20120723A-06</strain>
    </source>
</reference>
<evidence type="ECO:0000313" key="2">
    <source>
        <dbReference type="Proteomes" id="UP000790709"/>
    </source>
</evidence>
<evidence type="ECO:0000313" key="1">
    <source>
        <dbReference type="EMBL" id="KAH7918119.1"/>
    </source>
</evidence>
<organism evidence="1 2">
    <name type="scientific">Leucogyrophana mollusca</name>
    <dbReference type="NCBI Taxonomy" id="85980"/>
    <lineage>
        <taxon>Eukaryota</taxon>
        <taxon>Fungi</taxon>
        <taxon>Dikarya</taxon>
        <taxon>Basidiomycota</taxon>
        <taxon>Agaricomycotina</taxon>
        <taxon>Agaricomycetes</taxon>
        <taxon>Agaricomycetidae</taxon>
        <taxon>Boletales</taxon>
        <taxon>Boletales incertae sedis</taxon>
        <taxon>Leucogyrophana</taxon>
    </lineage>
</organism>
<sequence>AYVGSDYPRTWPIDKKRPVLMGIEDTSRYQPDTSEGRAEWAALIPDNGIIHLGEQHLPFSISMFHQLRCLDILRESMVEAGKTGTPVDSPSASALNQHCLNYLRQMIFCRSDTYLESLLATRKAGANLVLPGVYQCNDWDAVYEEARKNQEAFHKR</sequence>
<dbReference type="EMBL" id="MU266850">
    <property type="protein sequence ID" value="KAH7918119.1"/>
    <property type="molecule type" value="Genomic_DNA"/>
</dbReference>
<keyword evidence="2" id="KW-1185">Reference proteome</keyword>